<accession>A0A9D4UM26</accession>
<dbReference type="AlphaFoldDB" id="A0A9D4UM26"/>
<evidence type="ECO:0000256" key="4">
    <source>
        <dbReference type="ARBA" id="ARBA00022729"/>
    </source>
</evidence>
<evidence type="ECO:0000256" key="5">
    <source>
        <dbReference type="ARBA" id="ARBA00022801"/>
    </source>
</evidence>
<proteinExistence type="inferred from homology"/>
<dbReference type="EC" id="3.2.1.23" evidence="3 7"/>
<feature type="domain" description="SUEL-type lectin" evidence="10">
    <location>
        <begin position="777"/>
        <end position="863"/>
    </location>
</feature>
<sequence length="897" mass="99349">MDKMISTSWVSVRRERRGRGGEAGHDDERRGRSIVVGLLMVVAAVGGVVVVVEGGNVSYDGRALLIDGQRRVLISGSIHYPRSTPQMWGDLVGKAKDGGLNVIETYVFWNAHEPKQGTYNFEGRFDLVGFLNVVKQADLYVNLRIGPYVCAEWNYGGFPVWLHFIPGIAFRTNNEPFKAEMERFTSKVVEMMKEEKLFYSQGGPIILAQIENEYGNIDYSYGQAGKTYMKWAAEMALGLNTGVPWIMCNQADAPDPIINTCNGFYCDSFEPNSNKKPKMWTENWTGWFQNFGGRRPHRPVEDIAYAVARFYEKGGTFQNYYMYHGGTNFGRSAGGPYITTSYDYDAPLDEFGNVNQPKWGHLKDLHLAIQLCEPALVLQAPTRVGLGSMQEGHIYTNGHDICAAFLANIDTKADATVTFRGLSYHLPAWSVSILPDCKKVVFNTAQVNAQSSRLTTSGVVVDEELQSRKNIMTLSKAAWEIYQEPLGDRAESSFSAKGLLEQINTTKDDSDYLWYSDSVAMDSNGNFTLSVSSLGHALHVFVNQKYLGSASRSGQLKFPLLLNSGSNQLDLLSMTVGLQNYGAFFDTWGAGINDVVLIDAKSGGSHNLSSEAWIYQVGLQGETLRLYEDNGNSKWTSVREVPHHQPMIWYKTTFTADGNDPVLLDLTSMGKGRVWVNGEDIGRHWPENLSPEGGCSSTCAYQGAYYSDKCATNCGKPSQSRYHVPRSWLKDGDNMLVLFEEIGGDPTQIKFLTSFVTSVCARVAQSHAPPLSATQFSDNRPMARIDCGIDRVISGFRFASYGTPQGACGSFSRGGCHAVNSLAVVEEACLGRRACSLIYVSNDGGRTQFPQSSKEENLVHVTIKICKAASRQVKARHEVNDLPLKVLLYYQGNFKNP</sequence>
<dbReference type="OrthoDB" id="1657402at2759"/>
<dbReference type="InterPro" id="IPR031330">
    <property type="entry name" value="Gly_Hdrlase_35_cat"/>
</dbReference>
<keyword evidence="12" id="KW-1185">Reference proteome</keyword>
<dbReference type="CDD" id="cd22842">
    <property type="entry name" value="Gal_Rha_Lectin_BGal"/>
    <property type="match status" value="1"/>
</dbReference>
<keyword evidence="5 7" id="KW-0378">Hydrolase</keyword>
<evidence type="ECO:0000259" key="10">
    <source>
        <dbReference type="PROSITE" id="PS50228"/>
    </source>
</evidence>
<dbReference type="PROSITE" id="PS01182">
    <property type="entry name" value="GLYCOSYL_HYDROL_F35"/>
    <property type="match status" value="1"/>
</dbReference>
<dbReference type="Pfam" id="PF01301">
    <property type="entry name" value="Glyco_hydro_35"/>
    <property type="match status" value="1"/>
</dbReference>
<dbReference type="GO" id="GO:0030246">
    <property type="term" value="F:carbohydrate binding"/>
    <property type="evidence" value="ECO:0007669"/>
    <property type="project" value="InterPro"/>
</dbReference>
<dbReference type="InterPro" id="IPR019801">
    <property type="entry name" value="Glyco_hydro_35_CS"/>
</dbReference>
<evidence type="ECO:0000313" key="11">
    <source>
        <dbReference type="EMBL" id="KAI5070341.1"/>
    </source>
</evidence>
<evidence type="ECO:0000256" key="9">
    <source>
        <dbReference type="SAM" id="Phobius"/>
    </source>
</evidence>
<comment type="similarity">
    <text evidence="2 8">Belongs to the glycosyl hydrolase 35 family.</text>
</comment>
<gene>
    <name evidence="11" type="ORF">GOP47_0014684</name>
</gene>
<dbReference type="PROSITE" id="PS50228">
    <property type="entry name" value="SUEL_LECTIN"/>
    <property type="match status" value="1"/>
</dbReference>
<dbReference type="InterPro" id="IPR008979">
    <property type="entry name" value="Galactose-bd-like_sf"/>
</dbReference>
<evidence type="ECO:0000256" key="6">
    <source>
        <dbReference type="ARBA" id="ARBA00023295"/>
    </source>
</evidence>
<dbReference type="Proteomes" id="UP000886520">
    <property type="component" value="Chromosome 14"/>
</dbReference>
<evidence type="ECO:0000256" key="2">
    <source>
        <dbReference type="ARBA" id="ARBA00009809"/>
    </source>
</evidence>
<organism evidence="11 12">
    <name type="scientific">Adiantum capillus-veneris</name>
    <name type="common">Maidenhair fern</name>
    <dbReference type="NCBI Taxonomy" id="13818"/>
    <lineage>
        <taxon>Eukaryota</taxon>
        <taxon>Viridiplantae</taxon>
        <taxon>Streptophyta</taxon>
        <taxon>Embryophyta</taxon>
        <taxon>Tracheophyta</taxon>
        <taxon>Polypodiopsida</taxon>
        <taxon>Polypodiidae</taxon>
        <taxon>Polypodiales</taxon>
        <taxon>Pteridineae</taxon>
        <taxon>Pteridaceae</taxon>
        <taxon>Vittarioideae</taxon>
        <taxon>Adiantum</taxon>
    </lineage>
</organism>
<dbReference type="Pfam" id="PF02140">
    <property type="entry name" value="SUEL_Lectin"/>
    <property type="match status" value="1"/>
</dbReference>
<dbReference type="Gene3D" id="2.60.120.260">
    <property type="entry name" value="Galactose-binding domain-like"/>
    <property type="match status" value="2"/>
</dbReference>
<dbReference type="GO" id="GO:0004565">
    <property type="term" value="F:beta-galactosidase activity"/>
    <property type="evidence" value="ECO:0007669"/>
    <property type="project" value="UniProtKB-EC"/>
</dbReference>
<dbReference type="SUPFAM" id="SSF49785">
    <property type="entry name" value="Galactose-binding domain-like"/>
    <property type="match status" value="2"/>
</dbReference>
<dbReference type="InterPro" id="IPR001944">
    <property type="entry name" value="Glycoside_Hdrlase_35"/>
</dbReference>
<evidence type="ECO:0000256" key="7">
    <source>
        <dbReference type="RuleBase" id="RU000675"/>
    </source>
</evidence>
<comment type="caution">
    <text evidence="11">The sequence shown here is derived from an EMBL/GenBank/DDBJ whole genome shotgun (WGS) entry which is preliminary data.</text>
</comment>
<dbReference type="EMBL" id="JABFUD020000014">
    <property type="protein sequence ID" value="KAI5070341.1"/>
    <property type="molecule type" value="Genomic_DNA"/>
</dbReference>
<dbReference type="InterPro" id="IPR017853">
    <property type="entry name" value="GH"/>
</dbReference>
<evidence type="ECO:0000256" key="8">
    <source>
        <dbReference type="RuleBase" id="RU003679"/>
    </source>
</evidence>
<name>A0A9D4UM26_ADICA</name>
<evidence type="ECO:0000256" key="1">
    <source>
        <dbReference type="ARBA" id="ARBA00001412"/>
    </source>
</evidence>
<dbReference type="PRINTS" id="PR00742">
    <property type="entry name" value="GLHYDRLASE35"/>
</dbReference>
<evidence type="ECO:0000313" key="12">
    <source>
        <dbReference type="Proteomes" id="UP000886520"/>
    </source>
</evidence>
<reference evidence="11" key="1">
    <citation type="submission" date="2021-01" db="EMBL/GenBank/DDBJ databases">
        <title>Adiantum capillus-veneris genome.</title>
        <authorList>
            <person name="Fang Y."/>
            <person name="Liao Q."/>
        </authorList>
    </citation>
    <scope>NUCLEOTIDE SEQUENCE</scope>
    <source>
        <strain evidence="11">H3</strain>
        <tissue evidence="11">Leaf</tissue>
    </source>
</reference>
<comment type="catalytic activity">
    <reaction evidence="1 7">
        <text>Hydrolysis of terminal non-reducing beta-D-galactose residues in beta-D-galactosides.</text>
        <dbReference type="EC" id="3.2.1.23"/>
    </reaction>
</comment>
<dbReference type="InterPro" id="IPR000922">
    <property type="entry name" value="Lectin_gal-bd_dom"/>
</dbReference>
<dbReference type="GO" id="GO:0005975">
    <property type="term" value="P:carbohydrate metabolic process"/>
    <property type="evidence" value="ECO:0007669"/>
    <property type="project" value="InterPro"/>
</dbReference>
<protein>
    <recommendedName>
        <fullName evidence="3 7">Beta-galactosidase</fullName>
        <ecNumber evidence="3 7">3.2.1.23</ecNumber>
    </recommendedName>
</protein>
<keyword evidence="9" id="KW-1133">Transmembrane helix</keyword>
<keyword evidence="9" id="KW-0472">Membrane</keyword>
<keyword evidence="6 7" id="KW-0326">Glycosidase</keyword>
<dbReference type="InterPro" id="IPR041392">
    <property type="entry name" value="GHD"/>
</dbReference>
<keyword evidence="9" id="KW-0812">Transmembrane</keyword>
<dbReference type="FunFam" id="2.60.120.260:FF:000142">
    <property type="entry name" value="Beta-galactosidase"/>
    <property type="match status" value="1"/>
</dbReference>
<dbReference type="InterPro" id="IPR048913">
    <property type="entry name" value="BetaGal_gal-bd"/>
</dbReference>
<feature type="transmembrane region" description="Helical" evidence="9">
    <location>
        <begin position="34"/>
        <end position="52"/>
    </location>
</feature>
<dbReference type="SUPFAM" id="SSF51445">
    <property type="entry name" value="(Trans)glycosidases"/>
    <property type="match status" value="1"/>
</dbReference>
<dbReference type="FunFam" id="3.20.20.80:FF:000006">
    <property type="entry name" value="Beta-galactosidase"/>
    <property type="match status" value="1"/>
</dbReference>
<dbReference type="Gene3D" id="3.20.20.80">
    <property type="entry name" value="Glycosidases"/>
    <property type="match status" value="1"/>
</dbReference>
<dbReference type="Pfam" id="PF17834">
    <property type="entry name" value="GHD"/>
    <property type="match status" value="1"/>
</dbReference>
<dbReference type="Pfam" id="PF21467">
    <property type="entry name" value="BetaGal_gal-bd"/>
    <property type="match status" value="1"/>
</dbReference>
<keyword evidence="4" id="KW-0732">Signal</keyword>
<dbReference type="PANTHER" id="PTHR23421">
    <property type="entry name" value="BETA-GALACTOSIDASE RELATED"/>
    <property type="match status" value="1"/>
</dbReference>
<evidence type="ECO:0000256" key="3">
    <source>
        <dbReference type="ARBA" id="ARBA00012756"/>
    </source>
</evidence>